<proteinExistence type="predicted"/>
<evidence type="ECO:0000313" key="3">
    <source>
        <dbReference type="EMBL" id="SDW00839.1"/>
    </source>
</evidence>
<evidence type="ECO:0000313" key="5">
    <source>
        <dbReference type="Proteomes" id="UP000198669"/>
    </source>
</evidence>
<evidence type="ECO:0000313" key="6">
    <source>
        <dbReference type="Proteomes" id="UP000267921"/>
    </source>
</evidence>
<reference evidence="3 5" key="2">
    <citation type="submission" date="2016-10" db="EMBL/GenBank/DDBJ databases">
        <authorList>
            <person name="de Groot N.N."/>
        </authorList>
    </citation>
    <scope>NUCLEOTIDE SEQUENCE [LARGE SCALE GENOMIC DNA]</scope>
    <source>
        <strain evidence="3 5">Z-7982</strain>
    </source>
</reference>
<dbReference type="SUPFAM" id="SSF54862">
    <property type="entry name" value="4Fe-4S ferredoxins"/>
    <property type="match status" value="1"/>
</dbReference>
<dbReference type="Pfam" id="PF13370">
    <property type="entry name" value="Fer4_13"/>
    <property type="match status" value="1"/>
</dbReference>
<evidence type="ECO:0000313" key="2">
    <source>
        <dbReference type="EMBL" id="RNI10857.1"/>
    </source>
</evidence>
<name>A0A1L3Q098_9EURY</name>
<dbReference type="RefSeq" id="WP_072560526.1">
    <property type="nucleotide sequence ID" value="NZ_CP017921.1"/>
</dbReference>
<dbReference type="Proteomes" id="UP000186879">
    <property type="component" value="Chromosome"/>
</dbReference>
<dbReference type="OrthoDB" id="129325at2157"/>
<dbReference type="EMBL" id="CP017921">
    <property type="protein sequence ID" value="APH38275.1"/>
    <property type="molecule type" value="Genomic_DNA"/>
</dbReference>
<reference evidence="1 4" key="1">
    <citation type="submission" date="2016-10" db="EMBL/GenBank/DDBJ databases">
        <title>Methanohalophilus halophilus.</title>
        <authorList>
            <person name="L'haridon S."/>
        </authorList>
    </citation>
    <scope>NUCLEOTIDE SEQUENCE [LARGE SCALE GENOMIC DNA]</scope>
    <source>
        <strain evidence="1 4">Z-7982</strain>
    </source>
</reference>
<sequence length="76" mass="8296">MADKANKVPLNVEGPYYVDDQCITCRLCTTDAPANFKMADDESTAYVYKQPENDAEKEACEEALDTCPVDAIGNDG</sequence>
<evidence type="ECO:0000313" key="1">
    <source>
        <dbReference type="EMBL" id="APH38275.1"/>
    </source>
</evidence>
<dbReference type="GeneID" id="30582377"/>
<dbReference type="AlphaFoldDB" id="A0A1L3Q098"/>
<dbReference type="EMBL" id="RJJG01000001">
    <property type="protein sequence ID" value="RNI10857.1"/>
    <property type="molecule type" value="Genomic_DNA"/>
</dbReference>
<dbReference type="Proteomes" id="UP000198669">
    <property type="component" value="Unassembled WGS sequence"/>
</dbReference>
<dbReference type="Gene3D" id="3.30.70.20">
    <property type="match status" value="1"/>
</dbReference>
<keyword evidence="4" id="KW-1185">Reference proteome</keyword>
<evidence type="ECO:0000313" key="4">
    <source>
        <dbReference type="Proteomes" id="UP000186879"/>
    </source>
</evidence>
<dbReference type="KEGG" id="mhaz:BHR79_01435"/>
<reference evidence="2 6" key="3">
    <citation type="submission" date="2018-10" db="EMBL/GenBank/DDBJ databases">
        <title>Cultivation of a novel Methanohalophilus strain from Kebrit Deep of the Red Sea and a genomic comparison of members of the genus Methanohalophilus.</title>
        <authorList>
            <person name="Guan Y."/>
            <person name="Ngugi D.K."/>
            <person name="Stingl U."/>
        </authorList>
    </citation>
    <scope>NUCLEOTIDE SEQUENCE [LARGE SCALE GENOMIC DNA]</scope>
    <source>
        <strain evidence="2 6">DSM 3094</strain>
    </source>
</reference>
<accession>A0A1L3Q098</accession>
<organism evidence="1 4">
    <name type="scientific">Methanohalophilus halophilus</name>
    <dbReference type="NCBI Taxonomy" id="2177"/>
    <lineage>
        <taxon>Archaea</taxon>
        <taxon>Methanobacteriati</taxon>
        <taxon>Methanobacteriota</taxon>
        <taxon>Stenosarchaea group</taxon>
        <taxon>Methanomicrobia</taxon>
        <taxon>Methanosarcinales</taxon>
        <taxon>Methanosarcinaceae</taxon>
        <taxon>Methanohalophilus</taxon>
    </lineage>
</organism>
<protein>
    <submittedName>
        <fullName evidence="1 3">Ferredoxin</fullName>
    </submittedName>
</protein>
<gene>
    <name evidence="1" type="ORF">BHR79_01435</name>
    <name evidence="2" type="ORF">EFE40_01355</name>
    <name evidence="3" type="ORF">SAMN04515625_0109</name>
</gene>
<dbReference type="EMBL" id="FNMU01000001">
    <property type="protein sequence ID" value="SDW00839.1"/>
    <property type="molecule type" value="Genomic_DNA"/>
</dbReference>
<dbReference type="Proteomes" id="UP000267921">
    <property type="component" value="Unassembled WGS sequence"/>
</dbReference>